<keyword evidence="3 6" id="KW-0547">Nucleotide-binding</keyword>
<dbReference type="STRING" id="478820.A0A196SJ16"/>
<feature type="domain" description="PH" evidence="8">
    <location>
        <begin position="83"/>
        <end position="181"/>
    </location>
</feature>
<dbReference type="InterPro" id="IPR011009">
    <property type="entry name" value="Kinase-like_dom_sf"/>
</dbReference>
<comment type="caution">
    <text evidence="10">The sequence shown here is derived from an EMBL/GenBank/DDBJ whole genome shotgun (WGS) entry which is preliminary data.</text>
</comment>
<dbReference type="Proteomes" id="UP000078348">
    <property type="component" value="Unassembled WGS sequence"/>
</dbReference>
<dbReference type="InterPro" id="IPR011993">
    <property type="entry name" value="PH-like_dom_sf"/>
</dbReference>
<dbReference type="AlphaFoldDB" id="A0A196SJ16"/>
<dbReference type="InterPro" id="IPR050205">
    <property type="entry name" value="CDPK_Ser/Thr_kinases"/>
</dbReference>
<dbReference type="GO" id="GO:0004674">
    <property type="term" value="F:protein serine/threonine kinase activity"/>
    <property type="evidence" value="ECO:0007669"/>
    <property type="project" value="UniProtKB-KW"/>
</dbReference>
<gene>
    <name evidence="10" type="ORF">AV274_1236</name>
</gene>
<dbReference type="PANTHER" id="PTHR24349">
    <property type="entry name" value="SERINE/THREONINE-PROTEIN KINASE"/>
    <property type="match status" value="1"/>
</dbReference>
<dbReference type="Gene3D" id="2.30.29.30">
    <property type="entry name" value="Pleckstrin-homology domain (PH domain)/Phosphotyrosine-binding domain (PTB)"/>
    <property type="match status" value="1"/>
</dbReference>
<dbReference type="OrthoDB" id="40902at2759"/>
<evidence type="ECO:0000256" key="3">
    <source>
        <dbReference type="ARBA" id="ARBA00022741"/>
    </source>
</evidence>
<dbReference type="InterPro" id="IPR001849">
    <property type="entry name" value="PH_domain"/>
</dbReference>
<keyword evidence="5 6" id="KW-0067">ATP-binding</keyword>
<dbReference type="SMART" id="SM00233">
    <property type="entry name" value="PH"/>
    <property type="match status" value="1"/>
</dbReference>
<dbReference type="PROSITE" id="PS50003">
    <property type="entry name" value="PH_DOMAIN"/>
    <property type="match status" value="1"/>
</dbReference>
<evidence type="ECO:0000256" key="6">
    <source>
        <dbReference type="PROSITE-ProRule" id="PRU10141"/>
    </source>
</evidence>
<evidence type="ECO:0000259" key="9">
    <source>
        <dbReference type="PROSITE" id="PS50011"/>
    </source>
</evidence>
<evidence type="ECO:0000256" key="7">
    <source>
        <dbReference type="RuleBase" id="RU000304"/>
    </source>
</evidence>
<keyword evidence="2" id="KW-0808">Transferase</keyword>
<organism evidence="10 11">
    <name type="scientific">Blastocystis sp. subtype 1 (strain ATCC 50177 / NandII)</name>
    <dbReference type="NCBI Taxonomy" id="478820"/>
    <lineage>
        <taxon>Eukaryota</taxon>
        <taxon>Sar</taxon>
        <taxon>Stramenopiles</taxon>
        <taxon>Bigyra</taxon>
        <taxon>Opalozoa</taxon>
        <taxon>Opalinata</taxon>
        <taxon>Blastocystidae</taxon>
        <taxon>Blastocystis</taxon>
    </lineage>
</organism>
<dbReference type="PROSITE" id="PS50011">
    <property type="entry name" value="PROTEIN_KINASE_DOM"/>
    <property type="match status" value="1"/>
</dbReference>
<name>A0A196SJ16_BLAHN</name>
<dbReference type="Pfam" id="PF00169">
    <property type="entry name" value="PH"/>
    <property type="match status" value="1"/>
</dbReference>
<dbReference type="InterPro" id="IPR000719">
    <property type="entry name" value="Prot_kinase_dom"/>
</dbReference>
<dbReference type="Gene3D" id="1.10.510.10">
    <property type="entry name" value="Transferase(Phosphotransferase) domain 1"/>
    <property type="match status" value="1"/>
</dbReference>
<dbReference type="SMART" id="SM00220">
    <property type="entry name" value="S_TKc"/>
    <property type="match status" value="1"/>
</dbReference>
<evidence type="ECO:0000256" key="4">
    <source>
        <dbReference type="ARBA" id="ARBA00022777"/>
    </source>
</evidence>
<reference evidence="10 11" key="1">
    <citation type="submission" date="2016-05" db="EMBL/GenBank/DDBJ databases">
        <title>Nuclear genome of Blastocystis sp. subtype 1 NandII.</title>
        <authorList>
            <person name="Gentekaki E."/>
            <person name="Curtis B."/>
            <person name="Stairs C."/>
            <person name="Eme L."/>
            <person name="Herman E."/>
            <person name="Klimes V."/>
            <person name="Arias M.C."/>
            <person name="Elias M."/>
            <person name="Hilliou F."/>
            <person name="Klute M."/>
            <person name="Malik S.-B."/>
            <person name="Pightling A."/>
            <person name="Rachubinski R."/>
            <person name="Salas D."/>
            <person name="Schlacht A."/>
            <person name="Suga H."/>
            <person name="Archibald J."/>
            <person name="Ball S.G."/>
            <person name="Clark G."/>
            <person name="Dacks J."/>
            <person name="Van Der Giezen M."/>
            <person name="Tsaousis A."/>
            <person name="Roger A."/>
        </authorList>
    </citation>
    <scope>NUCLEOTIDE SEQUENCE [LARGE SCALE GENOMIC DNA]</scope>
    <source>
        <strain evidence="11">ATCC 50177 / NandII</strain>
    </source>
</reference>
<keyword evidence="11" id="KW-1185">Reference proteome</keyword>
<accession>A0A196SJ16</accession>
<evidence type="ECO:0000256" key="2">
    <source>
        <dbReference type="ARBA" id="ARBA00022679"/>
    </source>
</evidence>
<dbReference type="Pfam" id="PF00069">
    <property type="entry name" value="Pkinase"/>
    <property type="match status" value="1"/>
</dbReference>
<proteinExistence type="inferred from homology"/>
<dbReference type="EMBL" id="LXWW01000048">
    <property type="protein sequence ID" value="OAO17030.1"/>
    <property type="molecule type" value="Genomic_DNA"/>
</dbReference>
<keyword evidence="4 10" id="KW-0418">Kinase</keyword>
<dbReference type="SUPFAM" id="SSF56112">
    <property type="entry name" value="Protein kinase-like (PK-like)"/>
    <property type="match status" value="1"/>
</dbReference>
<feature type="domain" description="Protein kinase" evidence="9">
    <location>
        <begin position="200"/>
        <end position="459"/>
    </location>
</feature>
<evidence type="ECO:0000313" key="11">
    <source>
        <dbReference type="Proteomes" id="UP000078348"/>
    </source>
</evidence>
<evidence type="ECO:0000313" key="10">
    <source>
        <dbReference type="EMBL" id="OAO17030.1"/>
    </source>
</evidence>
<evidence type="ECO:0000256" key="1">
    <source>
        <dbReference type="ARBA" id="ARBA00022527"/>
    </source>
</evidence>
<feature type="binding site" evidence="6">
    <location>
        <position position="229"/>
    </location>
    <ligand>
        <name>ATP</name>
        <dbReference type="ChEBI" id="CHEBI:30616"/>
    </ligand>
</feature>
<evidence type="ECO:0000256" key="5">
    <source>
        <dbReference type="ARBA" id="ARBA00022840"/>
    </source>
</evidence>
<dbReference type="FunFam" id="1.10.510.10:FF:000571">
    <property type="entry name" value="Maternal embryonic leucine zipper kinase"/>
    <property type="match status" value="1"/>
</dbReference>
<protein>
    <submittedName>
        <fullName evidence="10">Calcium-dependent protein kinase</fullName>
    </submittedName>
</protein>
<keyword evidence="1 7" id="KW-0723">Serine/threonine-protein kinase</keyword>
<dbReference type="PROSITE" id="PS00108">
    <property type="entry name" value="PROTEIN_KINASE_ST"/>
    <property type="match status" value="1"/>
</dbReference>
<comment type="similarity">
    <text evidence="7">Belongs to the protein kinase superfamily.</text>
</comment>
<evidence type="ECO:0000259" key="8">
    <source>
        <dbReference type="PROSITE" id="PS50003"/>
    </source>
</evidence>
<dbReference type="CDD" id="cd00821">
    <property type="entry name" value="PH"/>
    <property type="match status" value="1"/>
</dbReference>
<sequence length="497" mass="56817">MDRLSTSPSSLIESPRPVVGHKRVNSFVATLKGAFFDDFCFEDSPDYVTSFKKVIIDGRDVLALRSEDIEKMSKDAASELLFQLHFDGNLRKKGFRGLQMWKRRFFSISSSSFLYYDVSNHKVPRHKTEITADGKVMVENISGHPFAFSIQPNKLERTYILEAYSMPQRDQWIRFFSLLIALQRRLSSQGKSSATIHESMSLLDVLGKGRYGVVRLGQNKKTGEMYAVKVISRGNIDDAILRQELTVLREIKDRVHNDCIVRVIDIYEDPLLVHVVMEYMGGGDLYHRLVHKRRFTEREAATVIRRIGGALETLHENHIYHLDVKPENIIYESNDAHAPMKLTDFGCSLLADHFNRDTNEIVGTAGFMAPEVISRCEYSDKADVFSLGVTLFILLMGYAPFACEDAKELLRKTVNERIEYDPRDWDAVSEDALLLVKNMLAKNPEERLSMREVLAFPWVTNPPPTSLKWQKRYESVNQAMVQMSLPSTLPGSHMPNI</sequence>
<dbReference type="InterPro" id="IPR008271">
    <property type="entry name" value="Ser/Thr_kinase_AS"/>
</dbReference>
<dbReference type="InterPro" id="IPR017441">
    <property type="entry name" value="Protein_kinase_ATP_BS"/>
</dbReference>
<dbReference type="SUPFAM" id="SSF50729">
    <property type="entry name" value="PH domain-like"/>
    <property type="match status" value="1"/>
</dbReference>
<dbReference type="PROSITE" id="PS00107">
    <property type="entry name" value="PROTEIN_KINASE_ATP"/>
    <property type="match status" value="1"/>
</dbReference>
<dbReference type="GO" id="GO:0005524">
    <property type="term" value="F:ATP binding"/>
    <property type="evidence" value="ECO:0007669"/>
    <property type="project" value="UniProtKB-UniRule"/>
</dbReference>